<feature type="domain" description="DDT" evidence="3">
    <location>
        <begin position="41"/>
        <end position="69"/>
    </location>
</feature>
<organism>
    <name type="scientific">Ixodes scapularis</name>
    <name type="common">Black-legged tick</name>
    <name type="synonym">Deer tick</name>
    <dbReference type="NCBI Taxonomy" id="6945"/>
    <lineage>
        <taxon>Eukaryota</taxon>
        <taxon>Metazoa</taxon>
        <taxon>Ecdysozoa</taxon>
        <taxon>Arthropoda</taxon>
        <taxon>Chelicerata</taxon>
        <taxon>Arachnida</taxon>
        <taxon>Acari</taxon>
        <taxon>Parasitiformes</taxon>
        <taxon>Ixodida</taxon>
        <taxon>Ixodoidea</taxon>
        <taxon>Ixodidae</taxon>
        <taxon>Ixodinae</taxon>
        <taxon>Ixodes</taxon>
    </lineage>
</organism>
<evidence type="ECO:0000313" key="4">
    <source>
        <dbReference type="EMBL" id="EEC01964.1"/>
    </source>
</evidence>
<evidence type="ECO:0000259" key="3">
    <source>
        <dbReference type="PROSITE" id="PS50827"/>
    </source>
</evidence>
<proteinExistence type="predicted"/>
<dbReference type="PROSITE" id="PS50827">
    <property type="entry name" value="DDT"/>
    <property type="match status" value="1"/>
</dbReference>
<feature type="non-terminal residue" evidence="4">
    <location>
        <position position="69"/>
    </location>
</feature>
<dbReference type="AlphaFoldDB" id="B7P5U2"/>
<reference evidence="4" key="1">
    <citation type="submission" date="2008-03" db="EMBL/GenBank/DDBJ databases">
        <title>Annotation of Ixodes scapularis.</title>
        <authorList>
            <consortium name="Ixodes scapularis Genome Project Consortium"/>
            <person name="Caler E."/>
            <person name="Hannick L.I."/>
            <person name="Bidwell S."/>
            <person name="Joardar V."/>
            <person name="Thiagarajan M."/>
            <person name="Amedeo P."/>
            <person name="Galinsky K.J."/>
            <person name="Schobel S."/>
            <person name="Inman J."/>
            <person name="Hostetler J."/>
            <person name="Miller J."/>
            <person name="Hammond M."/>
            <person name="Megy K."/>
            <person name="Lawson D."/>
            <person name="Kodira C."/>
            <person name="Sutton G."/>
            <person name="Meyer J."/>
            <person name="Hill C.A."/>
            <person name="Birren B."/>
            <person name="Nene V."/>
            <person name="Collins F."/>
            <person name="Alarcon-Chaidez F."/>
            <person name="Wikel S."/>
            <person name="Strausberg R."/>
        </authorList>
    </citation>
    <scope>NUCLEOTIDE SEQUENCE [LARGE SCALE GENOMIC DNA]</scope>
    <source>
        <strain evidence="4">Wikel colony</strain>
    </source>
</reference>
<evidence type="ECO:0000256" key="2">
    <source>
        <dbReference type="ARBA" id="ARBA00023242"/>
    </source>
</evidence>
<dbReference type="OrthoDB" id="784962at2759"/>
<comment type="subcellular location">
    <subcellularLocation>
        <location evidence="1">Nucleus</location>
    </subcellularLocation>
</comment>
<dbReference type="VEuPathDB" id="VectorBase:ISCW000770"/>
<dbReference type="Pfam" id="PF02791">
    <property type="entry name" value="DDT"/>
    <property type="match status" value="1"/>
</dbReference>
<dbReference type="VEuPathDB" id="VectorBase:ISCI000770"/>
<dbReference type="VEuPathDB" id="VectorBase:ISCP_002134"/>
<dbReference type="STRING" id="6945.B7P5U2"/>
<protein>
    <submittedName>
        <fullName evidence="4">Predicted protein</fullName>
    </submittedName>
</protein>
<sequence length="69" mass="7922">DQKKVELQILKEVRRPVEDMILKDALPLPTLNRIPGLKVPGTAFANLLMVREFLHNFGETLHFGESLHF</sequence>
<gene>
    <name evidence="4" type="ORF">IscW_ISCW000770</name>
</gene>
<feature type="non-terminal residue" evidence="4">
    <location>
        <position position="1"/>
    </location>
</feature>
<keyword evidence="2" id="KW-0539">Nucleus</keyword>
<name>B7P5U2_IXOSC</name>
<evidence type="ECO:0000256" key="1">
    <source>
        <dbReference type="ARBA" id="ARBA00004123"/>
    </source>
</evidence>
<dbReference type="PANTHER" id="PTHR45915">
    <property type="entry name" value="TRANSCRIPTION INTERMEDIARY FACTOR"/>
    <property type="match status" value="1"/>
</dbReference>
<dbReference type="PaxDb" id="6945-B7P5U2"/>
<accession>B7P5U2</accession>
<dbReference type="EMBL" id="DS642549">
    <property type="protein sequence ID" value="EEC01964.1"/>
    <property type="molecule type" value="Genomic_DNA"/>
</dbReference>
<dbReference type="GO" id="GO:0005634">
    <property type="term" value="C:nucleus"/>
    <property type="evidence" value="ECO:0007669"/>
    <property type="project" value="UniProtKB-SubCell"/>
</dbReference>
<dbReference type="PANTHER" id="PTHR45915:SF2">
    <property type="entry name" value="TOUTATIS, ISOFORM E"/>
    <property type="match status" value="1"/>
</dbReference>
<dbReference type="InterPro" id="IPR018501">
    <property type="entry name" value="DDT_dom"/>
</dbReference>